<dbReference type="InterPro" id="IPR015141">
    <property type="entry name" value="PLipase_A2_prok/fun"/>
</dbReference>
<gene>
    <name evidence="2" type="ORF">PMIN01_00922</name>
</gene>
<dbReference type="OrthoDB" id="5120271at2759"/>
<evidence type="ECO:0000313" key="2">
    <source>
        <dbReference type="EMBL" id="KAF9741383.1"/>
    </source>
</evidence>
<reference evidence="2" key="1">
    <citation type="journal article" date="2020" name="Mol. Plant Microbe Interact.">
        <title>Genome Sequence of the Biocontrol Agent Coniothyrium minitans strain Conio (IMI 134523).</title>
        <authorList>
            <person name="Patel D."/>
            <person name="Shittu T.A."/>
            <person name="Baroncelli R."/>
            <person name="Muthumeenakshi S."/>
            <person name="Osborne T.H."/>
            <person name="Janganan T.K."/>
            <person name="Sreenivasaprasad S."/>
        </authorList>
    </citation>
    <scope>NUCLEOTIDE SEQUENCE</scope>
    <source>
        <strain evidence="2">Conio</strain>
    </source>
</reference>
<dbReference type="Pfam" id="PF09056">
    <property type="entry name" value="Phospholip_A2_3"/>
    <property type="match status" value="1"/>
</dbReference>
<dbReference type="Proteomes" id="UP000756921">
    <property type="component" value="Unassembled WGS sequence"/>
</dbReference>
<accession>A0A9P6KVX0</accession>
<feature type="signal peptide" evidence="1">
    <location>
        <begin position="1"/>
        <end position="18"/>
    </location>
</feature>
<dbReference type="Gene3D" id="1.20.90.10">
    <property type="entry name" value="Phospholipase A2 domain"/>
    <property type="match status" value="1"/>
</dbReference>
<comment type="caution">
    <text evidence="2">The sequence shown here is derived from an EMBL/GenBank/DDBJ whole genome shotgun (WGS) entry which is preliminary data.</text>
</comment>
<dbReference type="GO" id="GO:0006644">
    <property type="term" value="P:phospholipid metabolic process"/>
    <property type="evidence" value="ECO:0007669"/>
    <property type="project" value="InterPro"/>
</dbReference>
<dbReference type="GO" id="GO:0050482">
    <property type="term" value="P:arachidonate secretion"/>
    <property type="evidence" value="ECO:0007669"/>
    <property type="project" value="InterPro"/>
</dbReference>
<evidence type="ECO:0000256" key="1">
    <source>
        <dbReference type="SAM" id="SignalP"/>
    </source>
</evidence>
<dbReference type="AlphaFoldDB" id="A0A9P6KVX0"/>
<keyword evidence="1" id="KW-0732">Signal</keyword>
<name>A0A9P6KVX0_9PLEO</name>
<protein>
    <submittedName>
        <fullName evidence="2">Uncharacterized protein</fullName>
    </submittedName>
</protein>
<organism evidence="2 3">
    <name type="scientific">Paraphaeosphaeria minitans</name>
    <dbReference type="NCBI Taxonomy" id="565426"/>
    <lineage>
        <taxon>Eukaryota</taxon>
        <taxon>Fungi</taxon>
        <taxon>Dikarya</taxon>
        <taxon>Ascomycota</taxon>
        <taxon>Pezizomycotina</taxon>
        <taxon>Dothideomycetes</taxon>
        <taxon>Pleosporomycetidae</taxon>
        <taxon>Pleosporales</taxon>
        <taxon>Massarineae</taxon>
        <taxon>Didymosphaeriaceae</taxon>
        <taxon>Paraphaeosphaeria</taxon>
    </lineage>
</organism>
<dbReference type="PANTHER" id="PTHR40787">
    <property type="entry name" value="SECRETED PROTEIN"/>
    <property type="match status" value="1"/>
</dbReference>
<keyword evidence="3" id="KW-1185">Reference proteome</keyword>
<evidence type="ECO:0000313" key="3">
    <source>
        <dbReference type="Proteomes" id="UP000756921"/>
    </source>
</evidence>
<dbReference type="PANTHER" id="PTHR40787:SF3">
    <property type="entry name" value="PROTEIN TRANSPORT PROTEIN SEC39"/>
    <property type="match status" value="1"/>
</dbReference>
<dbReference type="SUPFAM" id="SSF48619">
    <property type="entry name" value="Phospholipase A2, PLA2"/>
    <property type="match status" value="1"/>
</dbReference>
<dbReference type="GO" id="GO:0004623">
    <property type="term" value="F:phospholipase A2 activity"/>
    <property type="evidence" value="ECO:0007669"/>
    <property type="project" value="InterPro"/>
</dbReference>
<feature type="chain" id="PRO_5040382248" evidence="1">
    <location>
        <begin position="19"/>
        <end position="171"/>
    </location>
</feature>
<proteinExistence type="predicted"/>
<dbReference type="EMBL" id="WJXW01000001">
    <property type="protein sequence ID" value="KAF9741383.1"/>
    <property type="molecule type" value="Genomic_DNA"/>
</dbReference>
<dbReference type="InterPro" id="IPR036444">
    <property type="entry name" value="PLipase_A2_dom_sf"/>
</dbReference>
<sequence length="171" mass="18657">MRLSILSTIAVLVAGVAAAPTLAPRETAAEATDRLVFRETLAKFITARNAQSPATLDWSSDGCSSSPDNPFGFDFLNSCYRHDFGYRNFKAQERFTDANKLRIDDNFRKDLYNQCAKQSFTSVCEGLADIYYAAVRAFGKKMAAEVLAASVPAAKDAIAKEVARRAVEGKA</sequence>